<keyword evidence="2" id="KW-1185">Reference proteome</keyword>
<sequence length="604" mass="65710">MSSSNIRDILTSFSPSLDFFAISTGDGRIKIWDTVKGQVQTEFADISSNDTDNFFAKPESKHLSMDYKCMKWLSLDKKKKRKLGTSLLVLGTGSGDVLALDVAAGQLKWRVNDCHPGGVNAIAFPADASCIYTAGADGMVCELDSTSGNLVTKFRASSKAISSISVSSDGKTIATAAAQLKILSCSNYKKLQKFSGHPGAVRCMIFSEDGGFVLSSSVGERYIAIWRIDGSKKQSACCFLAMDHPAVFLDSRSIATEDLNNPGLCVLAISEMGVCYFWHGKSVEELQNSKPTKICISFDDKMLKKHKGALPNIFAAKLQTVAKPALGHVLLAYGLLVKPSFEKIVVQSGTDLKLSSSLNGILLPISQSDKSKKVPDLQRRITALDRASAEEALLPMPKILSLVDKKGVGRPLVSKDNEEEVDIDDATFSMEDRLRSLGILDDGDRFTPSSVNDSTALKGISLAATTPKKKMKATIVSLDSVEAYDLLKVLVAGWLSRSFTAEYVLPWIGCILVNHNDYILSQEPETQLLDSLYKLSKSKEAAINQLLQLSGRLQLVTAQIDRATNNKSQAVSHEEQQDESEDEDVDDVLYGVDEESEIDSDSDD</sequence>
<gene>
    <name evidence="1" type="ORF">M9H77_36871</name>
</gene>
<dbReference type="Proteomes" id="UP001060085">
    <property type="component" value="Linkage Group LG08"/>
</dbReference>
<reference evidence="2" key="1">
    <citation type="journal article" date="2023" name="Nat. Plants">
        <title>Single-cell RNA sequencing provides a high-resolution roadmap for understanding the multicellular compartmentation of specialized metabolism.</title>
        <authorList>
            <person name="Sun S."/>
            <person name="Shen X."/>
            <person name="Li Y."/>
            <person name="Li Y."/>
            <person name="Wang S."/>
            <person name="Li R."/>
            <person name="Zhang H."/>
            <person name="Shen G."/>
            <person name="Guo B."/>
            <person name="Wei J."/>
            <person name="Xu J."/>
            <person name="St-Pierre B."/>
            <person name="Chen S."/>
            <person name="Sun C."/>
        </authorList>
    </citation>
    <scope>NUCLEOTIDE SEQUENCE [LARGE SCALE GENOMIC DNA]</scope>
</reference>
<organism evidence="1 2">
    <name type="scientific">Catharanthus roseus</name>
    <name type="common">Madagascar periwinkle</name>
    <name type="synonym">Vinca rosea</name>
    <dbReference type="NCBI Taxonomy" id="4058"/>
    <lineage>
        <taxon>Eukaryota</taxon>
        <taxon>Viridiplantae</taxon>
        <taxon>Streptophyta</taxon>
        <taxon>Embryophyta</taxon>
        <taxon>Tracheophyta</taxon>
        <taxon>Spermatophyta</taxon>
        <taxon>Magnoliopsida</taxon>
        <taxon>eudicotyledons</taxon>
        <taxon>Gunneridae</taxon>
        <taxon>Pentapetalae</taxon>
        <taxon>asterids</taxon>
        <taxon>lamiids</taxon>
        <taxon>Gentianales</taxon>
        <taxon>Apocynaceae</taxon>
        <taxon>Rauvolfioideae</taxon>
        <taxon>Vinceae</taxon>
        <taxon>Catharanthinae</taxon>
        <taxon>Catharanthus</taxon>
    </lineage>
</organism>
<dbReference type="EMBL" id="CM044708">
    <property type="protein sequence ID" value="KAI5650866.1"/>
    <property type="molecule type" value="Genomic_DNA"/>
</dbReference>
<name>A0ACB9ZUD9_CATRO</name>
<protein>
    <submittedName>
        <fullName evidence="1">Uncharacterized protein</fullName>
    </submittedName>
</protein>
<accession>A0ACB9ZUD9</accession>
<evidence type="ECO:0000313" key="1">
    <source>
        <dbReference type="EMBL" id="KAI5650866.1"/>
    </source>
</evidence>
<comment type="caution">
    <text evidence="1">The sequence shown here is derived from an EMBL/GenBank/DDBJ whole genome shotgun (WGS) entry which is preliminary data.</text>
</comment>
<proteinExistence type="predicted"/>
<evidence type="ECO:0000313" key="2">
    <source>
        <dbReference type="Proteomes" id="UP001060085"/>
    </source>
</evidence>